<dbReference type="InterPro" id="IPR007634">
    <property type="entry name" value="RNA_pol_sigma_54_DNA-bd"/>
</dbReference>
<dbReference type="EMBL" id="CP068595">
    <property type="protein sequence ID" value="QQZ64432.1"/>
    <property type="molecule type" value="Genomic_DNA"/>
</dbReference>
<sequence>MFFSFRNCGEDSDWTPDALKRVIRDLIEGEDKQAAYSDRRIAELLLEQGAVISRRTVAKYRESMRIASAPGRREFPV</sequence>
<dbReference type="Gene3D" id="1.10.10.60">
    <property type="entry name" value="Homeodomain-like"/>
    <property type="match status" value="1"/>
</dbReference>
<dbReference type="PANTHER" id="PTHR32248:SF4">
    <property type="entry name" value="RNA POLYMERASE SIGMA-54 FACTOR"/>
    <property type="match status" value="1"/>
</dbReference>
<dbReference type="PANTHER" id="PTHR32248">
    <property type="entry name" value="RNA POLYMERASE SIGMA-54 FACTOR"/>
    <property type="match status" value="1"/>
</dbReference>
<dbReference type="InterPro" id="IPR000394">
    <property type="entry name" value="RNA_pol_sigma_54"/>
</dbReference>
<evidence type="ECO:0000313" key="3">
    <source>
        <dbReference type="Proteomes" id="UP000595841"/>
    </source>
</evidence>
<dbReference type="GO" id="GO:0016987">
    <property type="term" value="F:sigma factor activity"/>
    <property type="evidence" value="ECO:0007669"/>
    <property type="project" value="InterPro"/>
</dbReference>
<dbReference type="Pfam" id="PF04552">
    <property type="entry name" value="Sigma54_DBD"/>
    <property type="match status" value="1"/>
</dbReference>
<dbReference type="Proteomes" id="UP000595841">
    <property type="component" value="Chromosome"/>
</dbReference>
<feature type="domain" description="RNA polymerase sigma factor 54 DNA-binding" evidence="1">
    <location>
        <begin position="2"/>
        <end position="73"/>
    </location>
</feature>
<keyword evidence="3" id="KW-1185">Reference proteome</keyword>
<accession>A0A974PJI6</accession>
<name>A0A974PJI6_9BACL</name>
<evidence type="ECO:0000259" key="1">
    <source>
        <dbReference type="Pfam" id="PF04552"/>
    </source>
</evidence>
<organism evidence="2 3">
    <name type="scientific">Paenibacillus sonchi</name>
    <dbReference type="NCBI Taxonomy" id="373687"/>
    <lineage>
        <taxon>Bacteria</taxon>
        <taxon>Bacillati</taxon>
        <taxon>Bacillota</taxon>
        <taxon>Bacilli</taxon>
        <taxon>Bacillales</taxon>
        <taxon>Paenibacillaceae</taxon>
        <taxon>Paenibacillus</taxon>
        <taxon>Paenibacillus sonchi group</taxon>
    </lineage>
</organism>
<protein>
    <recommendedName>
        <fullName evidence="1">RNA polymerase sigma factor 54 DNA-binding domain-containing protein</fullName>
    </recommendedName>
</protein>
<evidence type="ECO:0000313" key="2">
    <source>
        <dbReference type="EMBL" id="QQZ64432.1"/>
    </source>
</evidence>
<dbReference type="KEGG" id="pson:JI735_32430"/>
<reference evidence="2 3" key="1">
    <citation type="submission" date="2021-01" db="EMBL/GenBank/DDBJ databases">
        <title>Whole genome sequence of Paenibacillus sonchi LMG 24727 for comparative genomics.</title>
        <authorList>
            <person name="Lee G."/>
            <person name="Kim M.-J."/>
            <person name="Lim K."/>
            <person name="Shin J.-H."/>
        </authorList>
    </citation>
    <scope>NUCLEOTIDE SEQUENCE [LARGE SCALE GENOMIC DNA]</scope>
    <source>
        <strain evidence="2 3">LMG 24727</strain>
    </source>
</reference>
<gene>
    <name evidence="2" type="ORF">JI735_32430</name>
</gene>
<dbReference type="AlphaFoldDB" id="A0A974PJI6"/>
<dbReference type="PROSITE" id="PS50044">
    <property type="entry name" value="SIGMA54_3"/>
    <property type="match status" value="1"/>
</dbReference>
<dbReference type="PROSITE" id="PS00718">
    <property type="entry name" value="SIGMA54_2"/>
    <property type="match status" value="1"/>
</dbReference>
<proteinExistence type="predicted"/>
<dbReference type="GO" id="GO:0001216">
    <property type="term" value="F:DNA-binding transcription activator activity"/>
    <property type="evidence" value="ECO:0007669"/>
    <property type="project" value="InterPro"/>
</dbReference>